<protein>
    <submittedName>
        <fullName evidence="9">Unannotated protein</fullName>
    </submittedName>
</protein>
<keyword evidence="6" id="KW-0503">Monooxygenase</keyword>
<evidence type="ECO:0000313" key="7">
    <source>
        <dbReference type="EMBL" id="CAB4850454.1"/>
    </source>
</evidence>
<dbReference type="GO" id="GO:0006707">
    <property type="term" value="P:cholesterol catabolic process"/>
    <property type="evidence" value="ECO:0007669"/>
    <property type="project" value="TreeGrafter"/>
</dbReference>
<dbReference type="EMBL" id="CAFBND010000097">
    <property type="protein sequence ID" value="CAB4954074.1"/>
    <property type="molecule type" value="Genomic_DNA"/>
</dbReference>
<organism evidence="9">
    <name type="scientific">freshwater metagenome</name>
    <dbReference type="NCBI Taxonomy" id="449393"/>
    <lineage>
        <taxon>unclassified sequences</taxon>
        <taxon>metagenomes</taxon>
        <taxon>ecological metagenomes</taxon>
    </lineage>
</organism>
<dbReference type="GO" id="GO:0008395">
    <property type="term" value="F:steroid hydroxylase activity"/>
    <property type="evidence" value="ECO:0007669"/>
    <property type="project" value="TreeGrafter"/>
</dbReference>
<dbReference type="GO" id="GO:0005506">
    <property type="term" value="F:iron ion binding"/>
    <property type="evidence" value="ECO:0007669"/>
    <property type="project" value="InterPro"/>
</dbReference>
<evidence type="ECO:0000256" key="3">
    <source>
        <dbReference type="ARBA" id="ARBA00022723"/>
    </source>
</evidence>
<dbReference type="CDD" id="cd11033">
    <property type="entry name" value="CYP142-like"/>
    <property type="match status" value="1"/>
</dbReference>
<dbReference type="InterPro" id="IPR001128">
    <property type="entry name" value="Cyt_P450"/>
</dbReference>
<dbReference type="AlphaFoldDB" id="A0A6J7S021"/>
<dbReference type="Gene3D" id="1.10.630.10">
    <property type="entry name" value="Cytochrome P450"/>
    <property type="match status" value="1"/>
</dbReference>
<dbReference type="InterPro" id="IPR002397">
    <property type="entry name" value="Cyt_P450_B"/>
</dbReference>
<evidence type="ECO:0000256" key="6">
    <source>
        <dbReference type="ARBA" id="ARBA00023033"/>
    </source>
</evidence>
<dbReference type="GO" id="GO:0020037">
    <property type="term" value="F:heme binding"/>
    <property type="evidence" value="ECO:0007669"/>
    <property type="project" value="InterPro"/>
</dbReference>
<evidence type="ECO:0000313" key="8">
    <source>
        <dbReference type="EMBL" id="CAB4954074.1"/>
    </source>
</evidence>
<dbReference type="InterPro" id="IPR036396">
    <property type="entry name" value="Cyt_P450_sf"/>
</dbReference>
<name>A0A6J7S021_9ZZZZ</name>
<dbReference type="PROSITE" id="PS00086">
    <property type="entry name" value="CYTOCHROME_P450"/>
    <property type="match status" value="1"/>
</dbReference>
<keyword evidence="4" id="KW-0560">Oxidoreductase</keyword>
<dbReference type="EMBL" id="CAFBPU010000026">
    <property type="protein sequence ID" value="CAB5034356.1"/>
    <property type="molecule type" value="Genomic_DNA"/>
</dbReference>
<sequence length="400" mass="45263">MTDIAGASSVDLMDLGPFIAGTENELFAQLRESDPVHWNDEPAGPGFWSLTRYQDVLDAINDPVTFINGDGTQILSRKVEGKTSTVHNTDPPRHTALRRLVTPHLRAVEIRQWQTMIDAAVEEILDSVEGSDEVELVNTVSALLPIRVLGQVLGVPREDCPKLLDWTNRVVSDDPEFMTRPDEKERARGELFDFFRVLTEQRRVEPRNDIISKLAHATLDGEPLGWDDLAAYYFVLVGAGNETTRNLITGTILAFEEFPDELEKLRADHSLIRPAIEEMLRYVTPIRAMRRTATADVEIQGRSISKGDKVVLWFQSANRDPRVFSDPDVVRIDRALNDHVGFGWGIHACMGSHLARAEVTTFFEKILERGMWCHPSGPVERLHTNQFNAFKRLPVRVEHR</sequence>
<reference evidence="9" key="1">
    <citation type="submission" date="2020-05" db="EMBL/GenBank/DDBJ databases">
        <authorList>
            <person name="Chiriac C."/>
            <person name="Salcher M."/>
            <person name="Ghai R."/>
            <person name="Kavagutti S V."/>
        </authorList>
    </citation>
    <scope>NUCLEOTIDE SEQUENCE</scope>
</reference>
<keyword evidence="5" id="KW-0408">Iron</keyword>
<evidence type="ECO:0000256" key="1">
    <source>
        <dbReference type="ARBA" id="ARBA00010617"/>
    </source>
</evidence>
<dbReference type="Pfam" id="PF00067">
    <property type="entry name" value="p450"/>
    <property type="match status" value="1"/>
</dbReference>
<evidence type="ECO:0000256" key="2">
    <source>
        <dbReference type="ARBA" id="ARBA00022617"/>
    </source>
</evidence>
<dbReference type="PANTHER" id="PTHR46696:SF4">
    <property type="entry name" value="BIOTIN BIOSYNTHESIS CYTOCHROME P450"/>
    <property type="match status" value="1"/>
</dbReference>
<proteinExistence type="inferred from homology"/>
<dbReference type="GO" id="GO:0036199">
    <property type="term" value="F:cholest-4-en-3-one 26-monooxygenase activity"/>
    <property type="evidence" value="ECO:0007669"/>
    <property type="project" value="TreeGrafter"/>
</dbReference>
<keyword evidence="2" id="KW-0349">Heme</keyword>
<comment type="similarity">
    <text evidence="1">Belongs to the cytochrome P450 family.</text>
</comment>
<accession>A0A6J7S021</accession>
<dbReference type="PRINTS" id="PR00359">
    <property type="entry name" value="BP450"/>
</dbReference>
<gene>
    <name evidence="7" type="ORF">UFOPK3268_01013</name>
    <name evidence="8" type="ORF">UFOPK3752_01847</name>
    <name evidence="9" type="ORF">UFOPK4150_01339</name>
</gene>
<evidence type="ECO:0000313" key="9">
    <source>
        <dbReference type="EMBL" id="CAB5034356.1"/>
    </source>
</evidence>
<dbReference type="PANTHER" id="PTHR46696">
    <property type="entry name" value="P450, PUTATIVE (EUROFUNG)-RELATED"/>
    <property type="match status" value="1"/>
</dbReference>
<evidence type="ECO:0000256" key="4">
    <source>
        <dbReference type="ARBA" id="ARBA00023002"/>
    </source>
</evidence>
<dbReference type="SUPFAM" id="SSF48264">
    <property type="entry name" value="Cytochrome P450"/>
    <property type="match status" value="1"/>
</dbReference>
<dbReference type="InterPro" id="IPR017972">
    <property type="entry name" value="Cyt_P450_CS"/>
</dbReference>
<dbReference type="EMBL" id="CAFBIZ010000124">
    <property type="protein sequence ID" value="CAB4850454.1"/>
    <property type="molecule type" value="Genomic_DNA"/>
</dbReference>
<evidence type="ECO:0000256" key="5">
    <source>
        <dbReference type="ARBA" id="ARBA00023004"/>
    </source>
</evidence>
<keyword evidence="3" id="KW-0479">Metal-binding</keyword>
<dbReference type="FunFam" id="1.10.630.10:FF:000018">
    <property type="entry name" value="Cytochrome P450 monooxygenase"/>
    <property type="match status" value="1"/>
</dbReference>